<reference evidence="1" key="1">
    <citation type="journal article" date="2022" name="bioRxiv">
        <title>Sequencing and chromosome-scale assembly of the giantPleurodeles waltlgenome.</title>
        <authorList>
            <person name="Brown T."/>
            <person name="Elewa A."/>
            <person name="Iarovenko S."/>
            <person name="Subramanian E."/>
            <person name="Araus A.J."/>
            <person name="Petzold A."/>
            <person name="Susuki M."/>
            <person name="Suzuki K.-i.T."/>
            <person name="Hayashi T."/>
            <person name="Toyoda A."/>
            <person name="Oliveira C."/>
            <person name="Osipova E."/>
            <person name="Leigh N.D."/>
            <person name="Simon A."/>
            <person name="Yun M.H."/>
        </authorList>
    </citation>
    <scope>NUCLEOTIDE SEQUENCE</scope>
    <source>
        <strain evidence="1">20211129_DDA</strain>
        <tissue evidence="1">Liver</tissue>
    </source>
</reference>
<gene>
    <name evidence="1" type="ORF">NDU88_002179</name>
</gene>
<evidence type="ECO:0000313" key="1">
    <source>
        <dbReference type="EMBL" id="KAJ1206781.1"/>
    </source>
</evidence>
<accession>A0AAV7W1F8</accession>
<sequence>YVKVVKGYSGTAGEVWATPGCGSSSCRKSMGVMAGHCSGPLGKALHRQTK</sequence>
<keyword evidence="2" id="KW-1185">Reference proteome</keyword>
<comment type="caution">
    <text evidence="1">The sequence shown here is derived from an EMBL/GenBank/DDBJ whole genome shotgun (WGS) entry which is preliminary data.</text>
</comment>
<dbReference type="AlphaFoldDB" id="A0AAV7W1F8"/>
<protein>
    <submittedName>
        <fullName evidence="1">Uncharacterized protein</fullName>
    </submittedName>
</protein>
<name>A0AAV7W1F8_PLEWA</name>
<dbReference type="Proteomes" id="UP001066276">
    <property type="component" value="Chromosome 1_2"/>
</dbReference>
<dbReference type="EMBL" id="JANPWB010000002">
    <property type="protein sequence ID" value="KAJ1206781.1"/>
    <property type="molecule type" value="Genomic_DNA"/>
</dbReference>
<feature type="non-terminal residue" evidence="1">
    <location>
        <position position="50"/>
    </location>
</feature>
<proteinExistence type="predicted"/>
<evidence type="ECO:0000313" key="2">
    <source>
        <dbReference type="Proteomes" id="UP001066276"/>
    </source>
</evidence>
<organism evidence="1 2">
    <name type="scientific">Pleurodeles waltl</name>
    <name type="common">Iberian ribbed newt</name>
    <dbReference type="NCBI Taxonomy" id="8319"/>
    <lineage>
        <taxon>Eukaryota</taxon>
        <taxon>Metazoa</taxon>
        <taxon>Chordata</taxon>
        <taxon>Craniata</taxon>
        <taxon>Vertebrata</taxon>
        <taxon>Euteleostomi</taxon>
        <taxon>Amphibia</taxon>
        <taxon>Batrachia</taxon>
        <taxon>Caudata</taxon>
        <taxon>Salamandroidea</taxon>
        <taxon>Salamandridae</taxon>
        <taxon>Pleurodelinae</taxon>
        <taxon>Pleurodeles</taxon>
    </lineage>
</organism>
<feature type="non-terminal residue" evidence="1">
    <location>
        <position position="1"/>
    </location>
</feature>